<keyword evidence="13 22" id="KW-0133">Cell shape</keyword>
<dbReference type="InterPro" id="IPR013815">
    <property type="entry name" value="ATP_grasp_subdomain_1"/>
</dbReference>
<dbReference type="Gene3D" id="3.30.1490.20">
    <property type="entry name" value="ATP-grasp fold, A domain"/>
    <property type="match status" value="1"/>
</dbReference>
<keyword evidence="10 25" id="KW-0547">Nucleotide-binding</keyword>
<dbReference type="InterPro" id="IPR016185">
    <property type="entry name" value="PreATP-grasp_dom_sf"/>
</dbReference>
<evidence type="ECO:0000259" key="26">
    <source>
        <dbReference type="PROSITE" id="PS50975"/>
    </source>
</evidence>
<dbReference type="Proteomes" id="UP000377798">
    <property type="component" value="Unassembled WGS sequence"/>
</dbReference>
<comment type="pathway">
    <text evidence="4 22">Cell wall biogenesis; peptidoglycan biosynthesis.</text>
</comment>
<proteinExistence type="inferred from homology"/>
<evidence type="ECO:0000256" key="25">
    <source>
        <dbReference type="PROSITE-ProRule" id="PRU00409"/>
    </source>
</evidence>
<reference evidence="27 28" key="1">
    <citation type="submission" date="2019-02" db="EMBL/GenBank/DDBJ databases">
        <authorList>
            <consortium name="Pathogen Informatics"/>
        </authorList>
    </citation>
    <scope>NUCLEOTIDE SEQUENCE [LARGE SCALE GENOMIC DNA]</scope>
    <source>
        <strain evidence="27 28">3012STDY7089603</strain>
    </source>
</reference>
<dbReference type="InterPro" id="IPR011127">
    <property type="entry name" value="Dala_Dala_lig_N"/>
</dbReference>
<evidence type="ECO:0000256" key="2">
    <source>
        <dbReference type="ARBA" id="ARBA00003921"/>
    </source>
</evidence>
<dbReference type="GO" id="GO:0008716">
    <property type="term" value="F:D-alanine-D-alanine ligase activity"/>
    <property type="evidence" value="ECO:0007669"/>
    <property type="project" value="UniProtKB-UniRule"/>
</dbReference>
<dbReference type="GO" id="GO:0005524">
    <property type="term" value="F:ATP binding"/>
    <property type="evidence" value="ECO:0007669"/>
    <property type="project" value="UniProtKB-UniRule"/>
</dbReference>
<dbReference type="InterPro" id="IPR011761">
    <property type="entry name" value="ATP-grasp"/>
</dbReference>
<evidence type="ECO:0000256" key="19">
    <source>
        <dbReference type="ARBA" id="ARBA00068427"/>
    </source>
</evidence>
<comment type="catalytic activity">
    <reaction evidence="17 22">
        <text>2 D-alanine + ATP = D-alanyl-D-alanine + ADP + phosphate + H(+)</text>
        <dbReference type="Rhea" id="RHEA:11224"/>
        <dbReference type="ChEBI" id="CHEBI:15378"/>
        <dbReference type="ChEBI" id="CHEBI:30616"/>
        <dbReference type="ChEBI" id="CHEBI:43474"/>
        <dbReference type="ChEBI" id="CHEBI:57416"/>
        <dbReference type="ChEBI" id="CHEBI:57822"/>
        <dbReference type="ChEBI" id="CHEBI:456216"/>
        <dbReference type="EC" id="6.3.2.4"/>
    </reaction>
</comment>
<dbReference type="PANTHER" id="PTHR23132">
    <property type="entry name" value="D-ALANINE--D-ALANINE LIGASE"/>
    <property type="match status" value="1"/>
</dbReference>
<evidence type="ECO:0000313" key="27">
    <source>
        <dbReference type="EMBL" id="VFB16949.1"/>
    </source>
</evidence>
<keyword evidence="11 25" id="KW-0067">ATP-binding</keyword>
<feature type="binding site" evidence="24">
    <location>
        <position position="328"/>
    </location>
    <ligand>
        <name>Mg(2+)</name>
        <dbReference type="ChEBI" id="CHEBI:18420"/>
        <label>1</label>
    </ligand>
</feature>
<dbReference type="GO" id="GO:0009252">
    <property type="term" value="P:peptidoglycan biosynthetic process"/>
    <property type="evidence" value="ECO:0007669"/>
    <property type="project" value="UniProtKB-UniRule"/>
</dbReference>
<dbReference type="EC" id="6.3.2.4" evidence="6 22"/>
<protein>
    <recommendedName>
        <fullName evidence="19 22">D-alanine--D-alanine ligase</fullName>
        <ecNumber evidence="6 22">6.3.2.4</ecNumber>
    </recommendedName>
    <alternativeName>
        <fullName evidence="21 22">D-Ala-D-Ala ligase</fullName>
    </alternativeName>
    <alternativeName>
        <fullName evidence="20 22">D-alanylalanine synthetase</fullName>
    </alternativeName>
</protein>
<evidence type="ECO:0000256" key="16">
    <source>
        <dbReference type="ARBA" id="ARBA00023316"/>
    </source>
</evidence>
<comment type="caution">
    <text evidence="27">The sequence shown here is derived from an EMBL/GenBank/DDBJ whole genome shotgun (WGS) entry which is preliminary data.</text>
</comment>
<evidence type="ECO:0000256" key="23">
    <source>
        <dbReference type="PIRSR" id="PIRSR039102-1"/>
    </source>
</evidence>
<evidence type="ECO:0000256" key="10">
    <source>
        <dbReference type="ARBA" id="ARBA00022741"/>
    </source>
</evidence>
<comment type="function">
    <text evidence="2 22">Cell wall formation.</text>
</comment>
<feature type="active site" evidence="23">
    <location>
        <position position="14"/>
    </location>
</feature>
<dbReference type="HAMAP" id="MF_00047">
    <property type="entry name" value="Dala_Dala_lig"/>
    <property type="match status" value="1"/>
</dbReference>
<feature type="binding site" evidence="24">
    <location>
        <position position="328"/>
    </location>
    <ligand>
        <name>Mg(2+)</name>
        <dbReference type="ChEBI" id="CHEBI:18420"/>
        <label>2</label>
    </ligand>
</feature>
<dbReference type="AlphaFoldDB" id="A0A8H2QYN3"/>
<evidence type="ECO:0000256" key="15">
    <source>
        <dbReference type="ARBA" id="ARBA00023211"/>
    </source>
</evidence>
<dbReference type="NCBIfam" id="TIGR01205">
    <property type="entry name" value="D_ala_D_alaTIGR"/>
    <property type="match status" value="1"/>
</dbReference>
<keyword evidence="7 22" id="KW-0963">Cytoplasm</keyword>
<dbReference type="UniPathway" id="UPA00219"/>
<comment type="similarity">
    <text evidence="5 22">Belongs to the D-alanine--D-alanine ligase family.</text>
</comment>
<evidence type="ECO:0000256" key="11">
    <source>
        <dbReference type="ARBA" id="ARBA00022840"/>
    </source>
</evidence>
<evidence type="ECO:0000256" key="21">
    <source>
        <dbReference type="ARBA" id="ARBA00077154"/>
    </source>
</evidence>
<dbReference type="NCBIfam" id="NF002528">
    <property type="entry name" value="PRK01966.1-4"/>
    <property type="match status" value="1"/>
</dbReference>
<dbReference type="PROSITE" id="PS00843">
    <property type="entry name" value="DALA_DALA_LIGASE_1"/>
    <property type="match status" value="1"/>
</dbReference>
<feature type="active site" evidence="23">
    <location>
        <position position="335"/>
    </location>
</feature>
<evidence type="ECO:0000256" key="4">
    <source>
        <dbReference type="ARBA" id="ARBA00004752"/>
    </source>
</evidence>
<name>A0A8H2QYN3_9FIRM</name>
<gene>
    <name evidence="22 27" type="primary">ddl</name>
    <name evidence="27" type="ORF">NCTC13150_01525</name>
</gene>
<evidence type="ECO:0000256" key="20">
    <source>
        <dbReference type="ARBA" id="ARBA00076288"/>
    </source>
</evidence>
<comment type="cofactor">
    <cofactor evidence="24">
        <name>Mg(2+)</name>
        <dbReference type="ChEBI" id="CHEBI:18420"/>
    </cofactor>
    <cofactor evidence="24">
        <name>Mn(2+)</name>
        <dbReference type="ChEBI" id="CHEBI:29035"/>
    </cofactor>
    <text evidence="24">Binds 2 magnesium or manganese ions per subunit.</text>
</comment>
<dbReference type="PANTHER" id="PTHR23132:SF25">
    <property type="entry name" value="D-ALANINE--D-ALANINE LIGASE A"/>
    <property type="match status" value="1"/>
</dbReference>
<evidence type="ECO:0000313" key="28">
    <source>
        <dbReference type="Proteomes" id="UP000377798"/>
    </source>
</evidence>
<organism evidence="27 28">
    <name type="scientific">Urinicoccus massiliensis</name>
    <dbReference type="NCBI Taxonomy" id="1723382"/>
    <lineage>
        <taxon>Bacteria</taxon>
        <taxon>Bacillati</taxon>
        <taxon>Bacillota</taxon>
        <taxon>Tissierellia</taxon>
        <taxon>Tissierellales</taxon>
        <taxon>Peptoniphilaceae</taxon>
        <taxon>Urinicoccus</taxon>
    </lineage>
</organism>
<keyword evidence="14 22" id="KW-0573">Peptidoglycan synthesis</keyword>
<dbReference type="Pfam" id="PF01820">
    <property type="entry name" value="Dala_Dala_lig_N"/>
    <property type="match status" value="1"/>
</dbReference>
<dbReference type="SUPFAM" id="SSF56059">
    <property type="entry name" value="Glutathione synthetase ATP-binding domain-like"/>
    <property type="match status" value="1"/>
</dbReference>
<evidence type="ECO:0000256" key="22">
    <source>
        <dbReference type="HAMAP-Rule" id="MF_00047"/>
    </source>
</evidence>
<evidence type="ECO:0000256" key="1">
    <source>
        <dbReference type="ARBA" id="ARBA00001936"/>
    </source>
</evidence>
<evidence type="ECO:0000256" key="3">
    <source>
        <dbReference type="ARBA" id="ARBA00004496"/>
    </source>
</evidence>
<keyword evidence="8 22" id="KW-0436">Ligase</keyword>
<dbReference type="Pfam" id="PF07478">
    <property type="entry name" value="Dala_Dala_lig_C"/>
    <property type="match status" value="1"/>
</dbReference>
<comment type="pathway">
    <text evidence="18">Glycan biosynthesis.</text>
</comment>
<dbReference type="Gene3D" id="3.30.470.20">
    <property type="entry name" value="ATP-grasp fold, B domain"/>
    <property type="match status" value="1"/>
</dbReference>
<evidence type="ECO:0000256" key="14">
    <source>
        <dbReference type="ARBA" id="ARBA00022984"/>
    </source>
</evidence>
<keyword evidence="9 24" id="KW-0479">Metal-binding</keyword>
<evidence type="ECO:0000256" key="24">
    <source>
        <dbReference type="PIRSR" id="PIRSR039102-3"/>
    </source>
</evidence>
<evidence type="ECO:0000256" key="9">
    <source>
        <dbReference type="ARBA" id="ARBA00022723"/>
    </source>
</evidence>
<dbReference type="GO" id="GO:0071555">
    <property type="term" value="P:cell wall organization"/>
    <property type="evidence" value="ECO:0007669"/>
    <property type="project" value="UniProtKB-KW"/>
</dbReference>
<feature type="domain" description="ATP-grasp" evidence="26">
    <location>
        <begin position="147"/>
        <end position="357"/>
    </location>
</feature>
<feature type="active site" evidence="23">
    <location>
        <position position="195"/>
    </location>
</feature>
<dbReference type="EMBL" id="CAACYI010000001">
    <property type="protein sequence ID" value="VFB16949.1"/>
    <property type="molecule type" value="Genomic_DNA"/>
</dbReference>
<dbReference type="GO" id="GO:0008360">
    <property type="term" value="P:regulation of cell shape"/>
    <property type="evidence" value="ECO:0007669"/>
    <property type="project" value="UniProtKB-KW"/>
</dbReference>
<accession>A0A8H2QYN3</accession>
<evidence type="ECO:0000256" key="12">
    <source>
        <dbReference type="ARBA" id="ARBA00022842"/>
    </source>
</evidence>
<dbReference type="Gene3D" id="3.40.50.20">
    <property type="match status" value="1"/>
</dbReference>
<feature type="binding site" evidence="24">
    <location>
        <position position="330"/>
    </location>
    <ligand>
        <name>Mg(2+)</name>
        <dbReference type="ChEBI" id="CHEBI:18420"/>
        <label>2</label>
    </ligand>
</feature>
<keyword evidence="16 22" id="KW-0961">Cell wall biogenesis/degradation</keyword>
<evidence type="ECO:0000256" key="18">
    <source>
        <dbReference type="ARBA" id="ARBA00060592"/>
    </source>
</evidence>
<dbReference type="RefSeq" id="WP_131749626.1">
    <property type="nucleotide sequence ID" value="NZ_CAACYI010000001.1"/>
</dbReference>
<dbReference type="InterPro" id="IPR005905">
    <property type="entry name" value="D_ala_D_ala"/>
</dbReference>
<dbReference type="InterPro" id="IPR000291">
    <property type="entry name" value="D-Ala_lig_Van_CS"/>
</dbReference>
<comment type="subcellular location">
    <subcellularLocation>
        <location evidence="3 22">Cytoplasm</location>
    </subcellularLocation>
</comment>
<dbReference type="GO" id="GO:0005829">
    <property type="term" value="C:cytosol"/>
    <property type="evidence" value="ECO:0007669"/>
    <property type="project" value="TreeGrafter"/>
</dbReference>
<sequence>MKTIGVLFGGKSVEHEVSVITGVQVMENLSKDYCVVPIYVKKDGQWLGGESLKDFKSFKNQDFSQAYPVYFKAGIPSLFHLQRQKGGLLKGDQLVEEERKIDCIINALHGTNGEDGSMQGLLEQWSVAYTGCQVPGSVLGMDKVLMKERFSHCGIQQVAYTWFKARDWKENRDQVMEKIEKIGYPLMVKPSTLGSSIGISKVKEEKDLEAAVDLALSYDKKVVIEHAVDHLRELNISVLGANGSYDLSPIEEPKSINDLLTFDEKYIHSNNKAGGKTSGKGGRNIVVPEEKVLEAIHTMARSAMDAIDGAGVVRIDFMMEGDQVYLNEINTQPGSMAFYLWEEAGLSFKDLLDRIIDIAEEKKRERDQIIYSYESNLFQRSGFGSKL</sequence>
<dbReference type="SUPFAM" id="SSF52440">
    <property type="entry name" value="PreATP-grasp domain"/>
    <property type="match status" value="1"/>
</dbReference>
<dbReference type="PROSITE" id="PS50975">
    <property type="entry name" value="ATP_GRASP"/>
    <property type="match status" value="1"/>
</dbReference>
<evidence type="ECO:0000256" key="8">
    <source>
        <dbReference type="ARBA" id="ARBA00022598"/>
    </source>
</evidence>
<keyword evidence="15 24" id="KW-0464">Manganese</keyword>
<evidence type="ECO:0000256" key="17">
    <source>
        <dbReference type="ARBA" id="ARBA00047614"/>
    </source>
</evidence>
<evidence type="ECO:0000256" key="5">
    <source>
        <dbReference type="ARBA" id="ARBA00010871"/>
    </source>
</evidence>
<dbReference type="FunFam" id="3.30.1490.20:FF:000007">
    <property type="entry name" value="D-alanine--D-alanine ligase"/>
    <property type="match status" value="1"/>
</dbReference>
<dbReference type="PROSITE" id="PS00844">
    <property type="entry name" value="DALA_DALA_LIGASE_2"/>
    <property type="match status" value="1"/>
</dbReference>
<dbReference type="InterPro" id="IPR011095">
    <property type="entry name" value="Dala_Dala_lig_C"/>
</dbReference>
<feature type="binding site" evidence="24">
    <location>
        <position position="316"/>
    </location>
    <ligand>
        <name>Mg(2+)</name>
        <dbReference type="ChEBI" id="CHEBI:18420"/>
        <label>1</label>
    </ligand>
</feature>
<comment type="cofactor">
    <cofactor evidence="1">
        <name>Mn(2+)</name>
        <dbReference type="ChEBI" id="CHEBI:29035"/>
    </cofactor>
</comment>
<dbReference type="GO" id="GO:0046872">
    <property type="term" value="F:metal ion binding"/>
    <property type="evidence" value="ECO:0007669"/>
    <property type="project" value="UniProtKB-KW"/>
</dbReference>
<evidence type="ECO:0000256" key="6">
    <source>
        <dbReference type="ARBA" id="ARBA00012216"/>
    </source>
</evidence>
<dbReference type="PIRSF" id="PIRSF039102">
    <property type="entry name" value="Ddl/VanB"/>
    <property type="match status" value="1"/>
</dbReference>
<keyword evidence="12 24" id="KW-0460">Magnesium</keyword>
<evidence type="ECO:0000256" key="13">
    <source>
        <dbReference type="ARBA" id="ARBA00022960"/>
    </source>
</evidence>
<keyword evidence="28" id="KW-1185">Reference proteome</keyword>
<evidence type="ECO:0000256" key="7">
    <source>
        <dbReference type="ARBA" id="ARBA00022490"/>
    </source>
</evidence>